<name>A0A2V3WSZ3_9BACI</name>
<dbReference type="GO" id="GO:0033178">
    <property type="term" value="C:proton-transporting two-sector ATPase complex, catalytic domain"/>
    <property type="evidence" value="ECO:0007669"/>
    <property type="project" value="InterPro"/>
</dbReference>
<accession>A0A2V3WSZ3</accession>
<evidence type="ECO:0000313" key="5">
    <source>
        <dbReference type="EMBL" id="PXW91829.1"/>
    </source>
</evidence>
<dbReference type="SUPFAM" id="SSF160527">
    <property type="entry name" value="V-type ATPase subunit E-like"/>
    <property type="match status" value="1"/>
</dbReference>
<reference evidence="5 6" key="1">
    <citation type="submission" date="2018-05" db="EMBL/GenBank/DDBJ databases">
        <title>Genomic Encyclopedia of Type Strains, Phase IV (KMG-IV): sequencing the most valuable type-strain genomes for metagenomic binning, comparative biology and taxonomic classification.</title>
        <authorList>
            <person name="Goeker M."/>
        </authorList>
    </citation>
    <scope>NUCLEOTIDE SEQUENCE [LARGE SCALE GENOMIC DNA]</scope>
    <source>
        <strain evidence="5 6">DSM 22440</strain>
    </source>
</reference>
<proteinExistence type="inferred from homology"/>
<dbReference type="EMBL" id="QJJR01000004">
    <property type="protein sequence ID" value="PXW91829.1"/>
    <property type="molecule type" value="Genomic_DNA"/>
</dbReference>
<dbReference type="OrthoDB" id="2166166at2"/>
<evidence type="ECO:0000256" key="4">
    <source>
        <dbReference type="SAM" id="Coils"/>
    </source>
</evidence>
<gene>
    <name evidence="5" type="ORF">DES38_104265</name>
</gene>
<keyword evidence="3" id="KW-0406">Ion transport</keyword>
<keyword evidence="4" id="KW-0175">Coiled coil</keyword>
<dbReference type="GO" id="GO:0046961">
    <property type="term" value="F:proton-transporting ATPase activity, rotational mechanism"/>
    <property type="evidence" value="ECO:0007669"/>
    <property type="project" value="InterPro"/>
</dbReference>
<evidence type="ECO:0000256" key="2">
    <source>
        <dbReference type="ARBA" id="ARBA00022448"/>
    </source>
</evidence>
<protein>
    <submittedName>
        <fullName evidence="5">V/A-type H+-transporting ATPase subunit E</fullName>
    </submittedName>
</protein>
<evidence type="ECO:0000313" key="6">
    <source>
        <dbReference type="Proteomes" id="UP000247922"/>
    </source>
</evidence>
<dbReference type="AlphaFoldDB" id="A0A2V3WSZ3"/>
<keyword evidence="2" id="KW-0813">Transport</keyword>
<organism evidence="5 6">
    <name type="scientific">Streptohalobacillus salinus</name>
    <dbReference type="NCBI Taxonomy" id="621096"/>
    <lineage>
        <taxon>Bacteria</taxon>
        <taxon>Bacillati</taxon>
        <taxon>Bacillota</taxon>
        <taxon>Bacilli</taxon>
        <taxon>Bacillales</taxon>
        <taxon>Bacillaceae</taxon>
        <taxon>Streptohalobacillus</taxon>
    </lineage>
</organism>
<comment type="similarity">
    <text evidence="1">Belongs to the V-ATPase E subunit family.</text>
</comment>
<comment type="caution">
    <text evidence="5">The sequence shown here is derived from an EMBL/GenBank/DDBJ whole genome shotgun (WGS) entry which is preliminary data.</text>
</comment>
<evidence type="ECO:0000256" key="3">
    <source>
        <dbReference type="ARBA" id="ARBA00023065"/>
    </source>
</evidence>
<dbReference type="Proteomes" id="UP000247922">
    <property type="component" value="Unassembled WGS sequence"/>
</dbReference>
<feature type="coiled-coil region" evidence="4">
    <location>
        <begin position="27"/>
        <end position="54"/>
    </location>
</feature>
<evidence type="ECO:0000256" key="1">
    <source>
        <dbReference type="ARBA" id="ARBA00005901"/>
    </source>
</evidence>
<dbReference type="InterPro" id="IPR002842">
    <property type="entry name" value="ATPase_V1_Esu"/>
</dbReference>
<keyword evidence="6" id="KW-1185">Reference proteome</keyword>
<dbReference type="Pfam" id="PF01991">
    <property type="entry name" value="vATP-synt_E"/>
    <property type="match status" value="1"/>
</dbReference>
<dbReference type="RefSeq" id="WP_110251119.1">
    <property type="nucleotide sequence ID" value="NZ_QJJR01000004.1"/>
</dbReference>
<sequence length="196" mass="22508">MKDLQALSTQILAKTKTEGQNRLDEYEKVANDKIEEQRQKLVESQKNREEQIERQMTNDYEREAQTLANQKRNAVLSTKQSLLNNVFNQAANKMANWDGERLSIFLASVLKDLDKTIDWMIVPGERSKDVFKSDEVTAVIDQYTNVTLANETVKQKAGFLLQHGGIDYNFCFDVLVQELKKEFSPQLAALAFKTNE</sequence>